<evidence type="ECO:0000256" key="2">
    <source>
        <dbReference type="SAM" id="SignalP"/>
    </source>
</evidence>
<dbReference type="EMBL" id="LT594594">
    <property type="protein sequence ID" value="SCP06116.1"/>
    <property type="molecule type" value="Genomic_DNA"/>
</dbReference>
<feature type="compositionally biased region" description="Acidic residues" evidence="1">
    <location>
        <begin position="599"/>
        <end position="609"/>
    </location>
</feature>
<feature type="compositionally biased region" description="Basic and acidic residues" evidence="1">
    <location>
        <begin position="671"/>
        <end position="680"/>
    </location>
</feature>
<dbReference type="AlphaFoldDB" id="A0A1D3TMC9"/>
<organism evidence="3 4">
    <name type="scientific">Plasmodium ovale</name>
    <name type="common">malaria parasite P. ovale</name>
    <dbReference type="NCBI Taxonomy" id="36330"/>
    <lineage>
        <taxon>Eukaryota</taxon>
        <taxon>Sar</taxon>
        <taxon>Alveolata</taxon>
        <taxon>Apicomplexa</taxon>
        <taxon>Aconoidasida</taxon>
        <taxon>Haemosporida</taxon>
        <taxon>Plasmodiidae</taxon>
        <taxon>Plasmodium</taxon>
        <taxon>Plasmodium (Plasmodium)</taxon>
    </lineage>
</organism>
<feature type="compositionally biased region" description="Basic residues" evidence="1">
    <location>
        <begin position="575"/>
        <end position="594"/>
    </location>
</feature>
<feature type="region of interest" description="Disordered" evidence="1">
    <location>
        <begin position="146"/>
        <end position="262"/>
    </location>
</feature>
<dbReference type="Proteomes" id="UP000242942">
    <property type="component" value="Chromosome 13"/>
</dbReference>
<proteinExistence type="predicted"/>
<dbReference type="VEuPathDB" id="PlasmoDB:PocGH01_13028800"/>
<keyword evidence="2" id="KW-0732">Signal</keyword>
<feature type="compositionally biased region" description="Acidic residues" evidence="1">
    <location>
        <begin position="428"/>
        <end position="445"/>
    </location>
</feature>
<feature type="region of interest" description="Disordered" evidence="1">
    <location>
        <begin position="561"/>
        <end position="683"/>
    </location>
</feature>
<reference evidence="3 4" key="1">
    <citation type="submission" date="2016-06" db="EMBL/GenBank/DDBJ databases">
        <authorList>
            <consortium name="Pathogen Informatics"/>
        </authorList>
    </citation>
    <scope>NUCLEOTIDE SEQUENCE [LARGE SCALE GENOMIC DNA]</scope>
    <source>
        <strain evidence="3">PocGH01</strain>
    </source>
</reference>
<evidence type="ECO:0000313" key="3">
    <source>
        <dbReference type="EMBL" id="SCP06116.1"/>
    </source>
</evidence>
<protein>
    <recommendedName>
        <fullName evidence="5">Surface-related antigen SRA</fullName>
    </recommendedName>
</protein>
<feature type="compositionally biased region" description="Basic and acidic residues" evidence="1">
    <location>
        <begin position="228"/>
        <end position="246"/>
    </location>
</feature>
<feature type="signal peptide" evidence="2">
    <location>
        <begin position="1"/>
        <end position="23"/>
    </location>
</feature>
<evidence type="ECO:0000313" key="4">
    <source>
        <dbReference type="Proteomes" id="UP000242942"/>
    </source>
</evidence>
<feature type="compositionally biased region" description="Basic and acidic residues" evidence="1">
    <location>
        <begin position="167"/>
        <end position="188"/>
    </location>
</feature>
<feature type="compositionally biased region" description="Basic and acidic residues" evidence="1">
    <location>
        <begin position="397"/>
        <end position="409"/>
    </location>
</feature>
<feature type="chain" id="PRO_5008921663" description="Surface-related antigen SRA" evidence="2">
    <location>
        <begin position="24"/>
        <end position="888"/>
    </location>
</feature>
<feature type="region of interest" description="Disordered" evidence="1">
    <location>
        <begin position="388"/>
        <end position="461"/>
    </location>
</feature>
<feature type="compositionally biased region" description="Basic and acidic residues" evidence="1">
    <location>
        <begin position="146"/>
        <end position="156"/>
    </location>
</feature>
<evidence type="ECO:0000256" key="1">
    <source>
        <dbReference type="SAM" id="MobiDB-lite"/>
    </source>
</evidence>
<gene>
    <name evidence="3" type="primary">PocGH01_13028800</name>
    <name evidence="3" type="ORF">POCGH01_13028800</name>
</gene>
<dbReference type="OrthoDB" id="372890at2759"/>
<name>A0A1D3TMC9_PLAOA</name>
<keyword evidence="4" id="KW-1185">Reference proteome</keyword>
<evidence type="ECO:0008006" key="5">
    <source>
        <dbReference type="Google" id="ProtNLM"/>
    </source>
</evidence>
<feature type="compositionally biased region" description="Acidic residues" evidence="1">
    <location>
        <begin position="209"/>
        <end position="227"/>
    </location>
</feature>
<feature type="compositionally biased region" description="Acidic residues" evidence="1">
    <location>
        <begin position="622"/>
        <end position="646"/>
    </location>
</feature>
<dbReference type="VEuPathDB" id="PlasmoDB:POWCR01_130025500"/>
<sequence>MFLSLKKRAFLLCIYSYASVVNSDKATNITNTLTTGLAGGLTGGLVGASSQADSTRALLGAATAGSGPNMHTCESAGCSSYKDIIKNTSDGCLHGFICKNCKKTHAKNPNICFHSSLDGYENLYEALLEDYIPTSYDTFKIPIDKSSKKEKAHELEEGSSGVEDGGDEKGEGENVKLRKGEKSDEHDRGRKRGTSETGAGGKAKGSTGDTDEDDGDGDIDEEEDDEGDSSKFGKTKESNGKNARKDEDEDEESFFEKSSGRLHNAQLLKQLTDAEKRHMYNEDPCKKKKTPTCHNRYTSLGPLVQSKIGDGHPAYSFLDEQKEEEKEKILYKRLKLNINKYEEYLKNKLNKCDIAEDGFATIYVKLLLQIVRDKHDIYTDVSRQSILNTKQGTPKGGRGDKEHEDKENLSDNDEEEYGRKSKNGNKENDDDDSDNDDESDSDDEYSNSGKNRYGGGKTYETNPTLDRYAYIQLQNQGVSSSIRKRSSPAFGDNLLGRSTHGNYSSLVIPSSLNTLPFGNTETYTFYQQRLRDDLDGDSMGNYYKSKNGFFKSVFNKVFRKKSDEEGGEEEEPREKKKRKWVFPWKRRKGKRKSGRKETDSDEEEEDNEDESYRGGKNQSQRDDDDNDNDNDNDNDSSDGNGEDSDEERGSGSSFIYSRERGGKKGKRNKRKNGEKEEKGGKYSNTKTKIKSFLSKVKKRVIPEKQKLHIEAFFNNIIVKKCKNSLKWEGNMFKKQSLVEMTLKVPVKMKYIKDKPLNFIRSSYEVILTCRNCKEILFNSCVQVYCTKKKSIERKKTGDSGNLDIGSEAPTSEGLQEGRDISTANAVTTSANLYALGTSDFAPLPMYDNNSYFFPGNINLSSSYYNNSSKGTYIGYVVLLGAFVSALLL</sequence>
<feature type="region of interest" description="Disordered" evidence="1">
    <location>
        <begin position="795"/>
        <end position="815"/>
    </location>
</feature>
<accession>A0A1D3TMC9</accession>